<sequence length="401" mass="43422">MKLLNIVCAFLFLTVGFSCNSSDSGEEEQVDILDVSTVSEFSASEETKLITVTANLYWYTANNNDWITLSPTNGTNNGSINISVTANPNTTVRTGSVNVIGGDISKNITITQAAKAESTGVLDANLAPSKNFDLSTWNLSIPENKGDGTAVTVTVAQINADYQNSKYFYMNTDGGMVFKCPVAGFKTSLNTSYTRVELREMLRGTNTSIKTQGVNKNNWVFGSAPTADINAAASFDGEMSATLAVNYVTTTGDDSQVGRVIVGQIHANDDEPIRIYYRKLKNNALGGIYFAHEPMDGFGSEQWYDLIGSRSSSASNPEDGIALGEKFSYKIKVVGNALTVTISREGKADIIKTIDMVNSGYDKGGQYMYFKAGVYNQNNTGDADDYVQATFYSLEKSHTNN</sequence>
<dbReference type="Proteomes" id="UP000294824">
    <property type="component" value="Unassembled WGS sequence"/>
</dbReference>
<keyword evidence="5" id="KW-1185">Reference proteome</keyword>
<dbReference type="InterPro" id="IPR014895">
    <property type="entry name" value="Alginate_lyase_2"/>
</dbReference>
<organism evidence="4 5">
    <name type="scientific">Algibacter lectus</name>
    <dbReference type="NCBI Taxonomy" id="221126"/>
    <lineage>
        <taxon>Bacteria</taxon>
        <taxon>Pseudomonadati</taxon>
        <taxon>Bacteroidota</taxon>
        <taxon>Flavobacteriia</taxon>
        <taxon>Flavobacteriales</taxon>
        <taxon>Flavobacteriaceae</taxon>
        <taxon>Algibacter</taxon>
    </lineage>
</organism>
<dbReference type="InterPro" id="IPR024361">
    <property type="entry name" value="BACON"/>
</dbReference>
<evidence type="ECO:0000313" key="4">
    <source>
        <dbReference type="EMBL" id="TDY64726.1"/>
    </source>
</evidence>
<dbReference type="Gene3D" id="2.60.40.10">
    <property type="entry name" value="Immunoglobulins"/>
    <property type="match status" value="1"/>
</dbReference>
<name>A0A4R8MKZ9_9FLAO</name>
<dbReference type="EMBL" id="SORL01000007">
    <property type="protein sequence ID" value="TDY64726.1"/>
    <property type="molecule type" value="Genomic_DNA"/>
</dbReference>
<evidence type="ECO:0000256" key="1">
    <source>
        <dbReference type="SAM" id="SignalP"/>
    </source>
</evidence>
<accession>A0A4R8MKZ9</accession>
<evidence type="ECO:0000259" key="2">
    <source>
        <dbReference type="Pfam" id="PF08787"/>
    </source>
</evidence>
<keyword evidence="1" id="KW-0732">Signal</keyword>
<dbReference type="GO" id="GO:0004553">
    <property type="term" value="F:hydrolase activity, hydrolyzing O-glycosyl compounds"/>
    <property type="evidence" value="ECO:0007669"/>
    <property type="project" value="UniProtKB-ARBA"/>
</dbReference>
<dbReference type="Pfam" id="PF13004">
    <property type="entry name" value="BACON"/>
    <property type="match status" value="1"/>
</dbReference>
<dbReference type="InterPro" id="IPR013783">
    <property type="entry name" value="Ig-like_fold"/>
</dbReference>
<dbReference type="Gene3D" id="2.60.120.200">
    <property type="match status" value="1"/>
</dbReference>
<feature type="signal peptide" evidence="1">
    <location>
        <begin position="1"/>
        <end position="20"/>
    </location>
</feature>
<dbReference type="GO" id="GO:0005975">
    <property type="term" value="P:carbohydrate metabolic process"/>
    <property type="evidence" value="ECO:0007669"/>
    <property type="project" value="UniProtKB-ARBA"/>
</dbReference>
<protein>
    <submittedName>
        <fullName evidence="4">All-beta uncharacterized protein</fullName>
    </submittedName>
</protein>
<dbReference type="CDD" id="cd14948">
    <property type="entry name" value="BACON"/>
    <property type="match status" value="1"/>
</dbReference>
<feature type="domain" description="Alginate lyase 2" evidence="2">
    <location>
        <begin position="132"/>
        <end position="398"/>
    </location>
</feature>
<comment type="caution">
    <text evidence="4">The sequence shown here is derived from an EMBL/GenBank/DDBJ whole genome shotgun (WGS) entry which is preliminary data.</text>
</comment>
<proteinExistence type="predicted"/>
<feature type="chain" id="PRO_5020280808" evidence="1">
    <location>
        <begin position="21"/>
        <end position="401"/>
    </location>
</feature>
<dbReference type="Pfam" id="PF08787">
    <property type="entry name" value="Alginate_lyase2"/>
    <property type="match status" value="1"/>
</dbReference>
<gene>
    <name evidence="4" type="ORF">DFQ06_1646</name>
</gene>
<dbReference type="PROSITE" id="PS51257">
    <property type="entry name" value="PROKAR_LIPOPROTEIN"/>
    <property type="match status" value="1"/>
</dbReference>
<dbReference type="InterPro" id="IPR013320">
    <property type="entry name" value="ConA-like_dom_sf"/>
</dbReference>
<evidence type="ECO:0000313" key="5">
    <source>
        <dbReference type="Proteomes" id="UP000294824"/>
    </source>
</evidence>
<reference evidence="4 5" key="1">
    <citation type="submission" date="2019-03" db="EMBL/GenBank/DDBJ databases">
        <title>Genomic Encyclopedia of Type Strains, Phase III (KMG-III): the genomes of soil and plant-associated and newly described type strains.</title>
        <authorList>
            <person name="Whitman W."/>
        </authorList>
    </citation>
    <scope>NUCLEOTIDE SEQUENCE [LARGE SCALE GENOMIC DNA]</scope>
    <source>
        <strain evidence="4 5">CECT 8301</strain>
    </source>
</reference>
<feature type="domain" description="BACON" evidence="3">
    <location>
        <begin position="57"/>
        <end position="113"/>
    </location>
</feature>
<evidence type="ECO:0000259" key="3">
    <source>
        <dbReference type="Pfam" id="PF13004"/>
    </source>
</evidence>
<dbReference type="RefSeq" id="WP_133967004.1">
    <property type="nucleotide sequence ID" value="NZ_SORL01000007.1"/>
</dbReference>
<dbReference type="AlphaFoldDB" id="A0A4R8MKZ9"/>
<dbReference type="SUPFAM" id="SSF49899">
    <property type="entry name" value="Concanavalin A-like lectins/glucanases"/>
    <property type="match status" value="1"/>
</dbReference>